<sequence>MPVQPVTFCAISISTFFTGTSHAAGNHSLHEVLEHVGLRFLHNVIAAHETMLHVRAGLSESHVDSFETAARETACHNASEGGLRGIDMR</sequence>
<organism evidence="1 2">
    <name type="scientific">Trametes pubescens</name>
    <name type="common">White-rot fungus</name>
    <dbReference type="NCBI Taxonomy" id="154538"/>
    <lineage>
        <taxon>Eukaryota</taxon>
        <taxon>Fungi</taxon>
        <taxon>Dikarya</taxon>
        <taxon>Basidiomycota</taxon>
        <taxon>Agaricomycotina</taxon>
        <taxon>Agaricomycetes</taxon>
        <taxon>Polyporales</taxon>
        <taxon>Polyporaceae</taxon>
        <taxon>Trametes</taxon>
    </lineage>
</organism>
<comment type="caution">
    <text evidence="1">The sequence shown here is derived from an EMBL/GenBank/DDBJ whole genome shotgun (WGS) entry which is preliminary data.</text>
</comment>
<name>A0A1M2VDM0_TRAPU</name>
<dbReference type="Proteomes" id="UP000184267">
    <property type="component" value="Unassembled WGS sequence"/>
</dbReference>
<dbReference type="EMBL" id="MNAD01001415">
    <property type="protein sequence ID" value="OJT05637.1"/>
    <property type="molecule type" value="Genomic_DNA"/>
</dbReference>
<dbReference type="AlphaFoldDB" id="A0A1M2VDM0"/>
<reference evidence="1 2" key="1">
    <citation type="submission" date="2016-10" db="EMBL/GenBank/DDBJ databases">
        <title>Genome sequence of the basidiomycete white-rot fungus Trametes pubescens.</title>
        <authorList>
            <person name="Makela M.R."/>
            <person name="Granchi Z."/>
            <person name="Peng M."/>
            <person name="De Vries R.P."/>
            <person name="Grigoriev I."/>
            <person name="Riley R."/>
            <person name="Hilden K."/>
        </authorList>
    </citation>
    <scope>NUCLEOTIDE SEQUENCE [LARGE SCALE GENOMIC DNA]</scope>
    <source>
        <strain evidence="1 2">FBCC735</strain>
    </source>
</reference>
<accession>A0A1M2VDM0</accession>
<proteinExistence type="predicted"/>
<protein>
    <submittedName>
        <fullName evidence="1">Uncharacterized protein</fullName>
    </submittedName>
</protein>
<evidence type="ECO:0000313" key="1">
    <source>
        <dbReference type="EMBL" id="OJT05637.1"/>
    </source>
</evidence>
<keyword evidence="2" id="KW-1185">Reference proteome</keyword>
<gene>
    <name evidence="1" type="ORF">TRAPUB_3560</name>
</gene>
<evidence type="ECO:0000313" key="2">
    <source>
        <dbReference type="Proteomes" id="UP000184267"/>
    </source>
</evidence>